<reference evidence="1 2" key="1">
    <citation type="submission" date="2021-06" db="EMBL/GenBank/DDBJ databases">
        <title>Caerostris extrusa draft genome.</title>
        <authorList>
            <person name="Kono N."/>
            <person name="Arakawa K."/>
        </authorList>
    </citation>
    <scope>NUCLEOTIDE SEQUENCE [LARGE SCALE GENOMIC DNA]</scope>
</reference>
<proteinExistence type="predicted"/>
<organism evidence="1 2">
    <name type="scientific">Caerostris extrusa</name>
    <name type="common">Bark spider</name>
    <name type="synonym">Caerostris bankana</name>
    <dbReference type="NCBI Taxonomy" id="172846"/>
    <lineage>
        <taxon>Eukaryota</taxon>
        <taxon>Metazoa</taxon>
        <taxon>Ecdysozoa</taxon>
        <taxon>Arthropoda</taxon>
        <taxon>Chelicerata</taxon>
        <taxon>Arachnida</taxon>
        <taxon>Araneae</taxon>
        <taxon>Araneomorphae</taxon>
        <taxon>Entelegynae</taxon>
        <taxon>Araneoidea</taxon>
        <taxon>Araneidae</taxon>
        <taxon>Caerostris</taxon>
    </lineage>
</organism>
<protein>
    <submittedName>
        <fullName evidence="1">Uncharacterized protein</fullName>
    </submittedName>
</protein>
<evidence type="ECO:0000313" key="1">
    <source>
        <dbReference type="EMBL" id="GIX76091.1"/>
    </source>
</evidence>
<dbReference type="Proteomes" id="UP001054945">
    <property type="component" value="Unassembled WGS sequence"/>
</dbReference>
<gene>
    <name evidence="1" type="ORF">CEXT_460901</name>
</gene>
<name>A0AAV4MXI1_CAEEX</name>
<dbReference type="AlphaFoldDB" id="A0AAV4MXI1"/>
<dbReference type="EMBL" id="BPLR01002649">
    <property type="protein sequence ID" value="GIX76091.1"/>
    <property type="molecule type" value="Genomic_DNA"/>
</dbReference>
<comment type="caution">
    <text evidence="1">The sequence shown here is derived from an EMBL/GenBank/DDBJ whole genome shotgun (WGS) entry which is preliminary data.</text>
</comment>
<keyword evidence="2" id="KW-1185">Reference proteome</keyword>
<evidence type="ECO:0000313" key="2">
    <source>
        <dbReference type="Proteomes" id="UP001054945"/>
    </source>
</evidence>
<accession>A0AAV4MXI1</accession>
<sequence length="586" mass="67662">MVSLLKCYVQFCPGSNAKNLEDDDWKCYLCKPDPDKITRSIMEIKGKDIQQDNTLEIMVPGNLSPHDTLAESQTEQLQCTSSMEDLSSNFSGGKVESNMWSRGDTVWAKINDDCGLVLFLIQKNMVMTWLGKIKYLNVESGDLLDFKQHFTDKSIHRLEFPFKAGIQEAVSVIVHRHKIWLEFKKQYQLLSIATKSGDLLDFKQHFADKSIHRLEFPFKAGIQEAVSVIVHRHKIWLEFKKQYQLLSIATKSGDLQDFKQHFADKSIHRLEFPFKAGIQEAVSVIVHRHKIWPEFKKQYQLLSIATKSGDLLDFKQHFADKSIHRLEFPFKAGIQEAVSVIVHRHKIWLEFKKQYQLLSIATKSGDLLDFKQHFADKSIHRLEFPFKAGIQEAVSVIVHRHKIWLEFKKQYQLLSIATKSGDLLDFKQHFADKSIHRLEFPFKAGIQEAVSVIVHRHKIWLEFKKQYQLLSIATKSGDLLDFKQHFADKSIHRLEFPFKAGIQEAVSVIATRPSTGHLLTMLHWISIIITFPVNLCGKNSMDRSHTPALDSGLLVDRSSEVLFFNRGLKRIDASDDGKRYHTGHTF</sequence>